<dbReference type="SMART" id="SM00235">
    <property type="entry name" value="ZnMc"/>
    <property type="match status" value="3"/>
</dbReference>
<name>A0ABN8PUY8_9CNID</name>
<keyword evidence="12" id="KW-1185">Reference proteome</keyword>
<dbReference type="PROSITE" id="PS00546">
    <property type="entry name" value="CYSTEINE_SWITCH"/>
    <property type="match status" value="3"/>
</dbReference>
<evidence type="ECO:0000256" key="6">
    <source>
        <dbReference type="ARBA" id="ARBA00022801"/>
    </source>
</evidence>
<sequence length="829" mass="94959">MWPLSKKGKPKLTKDDIAGIRKLYGRWLKPRNDNYLTNFGYISKTRSGNHDPKTAIKGFQSFFGLPQTGELDDETIYQMKKPRCGVPDVYNENGRVKRSPYPGTVRKWRQTYFTYFVYKGEDLPESEQQRIFAKAFNIWKAAAPRLRFTREKTQEYEPTKADLKISFGKERHSGTPFEPRCTTVFDGKGGMVAHAYAPREGRIHFDDDEKWTEKGGFWSRSQSLLFTAVHEIGHALGLNHSNRKDSVMWPEAQKGVPKLSSEDDQQLTNGSKISFVDNQKGVTMLCTFVAFSLVLINSVVSEVDPDDEKFATEYLKFYHYISPTDTGNHNTTLAIEKFQRFFGLSITGTLDDETLEVMHKPRCGDPDVNDAGTRVRRYATRGIWNKQNLTYYLSYGKDMTHSEQSRIFARAFKYWSDAAPTLNFTRTYNPNTTDIKISFGRRRHAGVPNEGSCPYPFDGPGRVIAHAFFPLPNFFRRGRIHFDDDETFTKFGGKSSGWFWYRRRTIGLLYTAVHEIGHSLGLMHSDVNSAVMWPIAKSGKPKNQDVLLGTTLAHSDENSFLSRCLQNYLRQYHYLSNTRSGNHDSTTAIKNFQKFFGLEQTGVLDDATLMQMRKPRCGVPDVDVGGGRRKRYSTGSKWFKTDLKYYQEFGDDMSHADQMRIITRAFKYWKDVAPRLKFTRINNRGQADFWVSFGRKTHSGVQGERQCGSPFDGPGNVLAHAYFPPDGRIHFDDDERYSEFGSSSGFWWWKKHTWGLLWVAVHEIGHALGLHHSDVKGSVMWPTASKGAPKLHQDDIKGIRSLYGKFSITHLIHLLDLEFCSNSSSAESY</sequence>
<keyword evidence="9" id="KW-0865">Zymogen</keyword>
<dbReference type="InterPro" id="IPR033739">
    <property type="entry name" value="M10A_MMP"/>
</dbReference>
<evidence type="ECO:0000256" key="4">
    <source>
        <dbReference type="ARBA" id="ARBA00022723"/>
    </source>
</evidence>
<reference evidence="11 12" key="1">
    <citation type="submission" date="2022-05" db="EMBL/GenBank/DDBJ databases">
        <authorList>
            <consortium name="Genoscope - CEA"/>
            <person name="William W."/>
        </authorList>
    </citation>
    <scope>NUCLEOTIDE SEQUENCE [LARGE SCALE GENOMIC DNA]</scope>
</reference>
<evidence type="ECO:0000256" key="9">
    <source>
        <dbReference type="ARBA" id="ARBA00023145"/>
    </source>
</evidence>
<dbReference type="InterPro" id="IPR021190">
    <property type="entry name" value="Pept_M10A"/>
</dbReference>
<evidence type="ECO:0000256" key="2">
    <source>
        <dbReference type="ARBA" id="ARBA00010370"/>
    </source>
</evidence>
<evidence type="ECO:0000313" key="11">
    <source>
        <dbReference type="EMBL" id="CAH3151441.1"/>
    </source>
</evidence>
<dbReference type="PANTHER" id="PTHR10201:SF291">
    <property type="entry name" value="MATRIX METALLOPROTEINASE 1, ISOFORM C-RELATED"/>
    <property type="match status" value="1"/>
</dbReference>
<dbReference type="Pfam" id="PF01471">
    <property type="entry name" value="PG_binding_1"/>
    <property type="match status" value="3"/>
</dbReference>
<proteinExistence type="inferred from homology"/>
<keyword evidence="4" id="KW-0479">Metal-binding</keyword>
<dbReference type="SUPFAM" id="SSF47090">
    <property type="entry name" value="PGBD-like"/>
    <property type="match status" value="3"/>
</dbReference>
<protein>
    <recommendedName>
        <fullName evidence="10">Peptidase metallopeptidase domain-containing protein</fullName>
    </recommendedName>
</protein>
<dbReference type="Gene3D" id="3.40.390.10">
    <property type="entry name" value="Collagenase (Catalytic Domain)"/>
    <property type="match status" value="3"/>
</dbReference>
<gene>
    <name evidence="11" type="ORF">PEVE_00000442</name>
</gene>
<dbReference type="InterPro" id="IPR002477">
    <property type="entry name" value="Peptidoglycan-bd-like"/>
</dbReference>
<dbReference type="Proteomes" id="UP001159427">
    <property type="component" value="Unassembled WGS sequence"/>
</dbReference>
<comment type="caution">
    <text evidence="11">The sequence shown here is derived from an EMBL/GenBank/DDBJ whole genome shotgun (WGS) entry which is preliminary data.</text>
</comment>
<evidence type="ECO:0000256" key="7">
    <source>
        <dbReference type="ARBA" id="ARBA00022833"/>
    </source>
</evidence>
<organism evidence="11 12">
    <name type="scientific">Porites evermanni</name>
    <dbReference type="NCBI Taxonomy" id="104178"/>
    <lineage>
        <taxon>Eukaryota</taxon>
        <taxon>Metazoa</taxon>
        <taxon>Cnidaria</taxon>
        <taxon>Anthozoa</taxon>
        <taxon>Hexacorallia</taxon>
        <taxon>Scleractinia</taxon>
        <taxon>Fungiina</taxon>
        <taxon>Poritidae</taxon>
        <taxon>Porites</taxon>
    </lineage>
</organism>
<keyword evidence="6" id="KW-0378">Hydrolase</keyword>
<comment type="similarity">
    <text evidence="2">Belongs to the peptidase M10A family.</text>
</comment>
<evidence type="ECO:0000256" key="1">
    <source>
        <dbReference type="ARBA" id="ARBA00001947"/>
    </source>
</evidence>
<dbReference type="EMBL" id="CALNXI010001012">
    <property type="protein sequence ID" value="CAH3151441.1"/>
    <property type="molecule type" value="Genomic_DNA"/>
</dbReference>
<feature type="domain" description="Peptidase metallopeptidase" evidence="10">
    <location>
        <begin position="634"/>
        <end position="805"/>
    </location>
</feature>
<evidence type="ECO:0000313" key="12">
    <source>
        <dbReference type="Proteomes" id="UP001159427"/>
    </source>
</evidence>
<dbReference type="CDD" id="cd04278">
    <property type="entry name" value="ZnMc_MMP"/>
    <property type="match status" value="2"/>
</dbReference>
<dbReference type="InterPro" id="IPR021158">
    <property type="entry name" value="Pept_M10A_Zn_BS"/>
</dbReference>
<evidence type="ECO:0000256" key="5">
    <source>
        <dbReference type="ARBA" id="ARBA00022729"/>
    </source>
</evidence>
<dbReference type="InterPro" id="IPR006026">
    <property type="entry name" value="Peptidase_Metallo"/>
</dbReference>
<evidence type="ECO:0000256" key="8">
    <source>
        <dbReference type="ARBA" id="ARBA00023049"/>
    </source>
</evidence>
<keyword evidence="5" id="KW-0732">Signal</keyword>
<accession>A0ABN8PUY8</accession>
<feature type="domain" description="Peptidase metallopeptidase" evidence="10">
    <location>
        <begin position="380"/>
        <end position="559"/>
    </location>
</feature>
<dbReference type="Pfam" id="PF00413">
    <property type="entry name" value="Peptidase_M10"/>
    <property type="match status" value="3"/>
</dbReference>
<dbReference type="PRINTS" id="PR00138">
    <property type="entry name" value="MATRIXIN"/>
</dbReference>
<evidence type="ECO:0000259" key="10">
    <source>
        <dbReference type="SMART" id="SM00235"/>
    </source>
</evidence>
<keyword evidence="3" id="KW-0645">Protease</keyword>
<feature type="domain" description="Peptidase metallopeptidase" evidence="10">
    <location>
        <begin position="104"/>
        <end position="271"/>
    </location>
</feature>
<dbReference type="InterPro" id="IPR001818">
    <property type="entry name" value="Pept_M10_metallopeptidase"/>
</dbReference>
<comment type="cofactor">
    <cofactor evidence="1">
        <name>Zn(2+)</name>
        <dbReference type="ChEBI" id="CHEBI:29105"/>
    </cofactor>
</comment>
<dbReference type="SUPFAM" id="SSF55486">
    <property type="entry name" value="Metalloproteases ('zincins'), catalytic domain"/>
    <property type="match status" value="3"/>
</dbReference>
<dbReference type="PANTHER" id="PTHR10201">
    <property type="entry name" value="MATRIX METALLOPROTEINASE"/>
    <property type="match status" value="1"/>
</dbReference>
<keyword evidence="7" id="KW-0862">Zinc</keyword>
<evidence type="ECO:0000256" key="3">
    <source>
        <dbReference type="ARBA" id="ARBA00022670"/>
    </source>
</evidence>
<dbReference type="InterPro" id="IPR024079">
    <property type="entry name" value="MetalloPept_cat_dom_sf"/>
</dbReference>
<keyword evidence="8" id="KW-0482">Metalloprotease</keyword>
<dbReference type="InterPro" id="IPR036365">
    <property type="entry name" value="PGBD-like_sf"/>
</dbReference>